<dbReference type="InterPro" id="IPR047114">
    <property type="entry name" value="YciF"/>
</dbReference>
<dbReference type="RefSeq" id="WP_007704587.1">
    <property type="nucleotide sequence ID" value="NZ_AOIQ01000023.1"/>
</dbReference>
<comment type="caution">
    <text evidence="2">The sequence shown here is derived from an EMBL/GenBank/DDBJ whole genome shotgun (WGS) entry which is preliminary data.</text>
</comment>
<dbReference type="InterPro" id="IPR009078">
    <property type="entry name" value="Ferritin-like_SF"/>
</dbReference>
<dbReference type="PANTHER" id="PTHR30565">
    <property type="entry name" value="PROTEIN YCIF"/>
    <property type="match status" value="1"/>
</dbReference>
<accession>M0B9L3</accession>
<dbReference type="EMBL" id="AOIQ01000023">
    <property type="protein sequence ID" value="ELZ07177.1"/>
    <property type="molecule type" value="Genomic_DNA"/>
</dbReference>
<organism evidence="2 3">
    <name type="scientific">Halovivax asiaticus JCM 14624</name>
    <dbReference type="NCBI Taxonomy" id="1227490"/>
    <lineage>
        <taxon>Archaea</taxon>
        <taxon>Methanobacteriati</taxon>
        <taxon>Methanobacteriota</taxon>
        <taxon>Stenosarchaea group</taxon>
        <taxon>Halobacteria</taxon>
        <taxon>Halobacteriales</taxon>
        <taxon>Natrialbaceae</taxon>
        <taxon>Halovivax</taxon>
    </lineage>
</organism>
<gene>
    <name evidence="2" type="ORF">C479_15377</name>
</gene>
<dbReference type="AlphaFoldDB" id="M0B9L3"/>
<keyword evidence="3" id="KW-1185">Reference proteome</keyword>
<evidence type="ECO:0000256" key="1">
    <source>
        <dbReference type="SAM" id="MobiDB-lite"/>
    </source>
</evidence>
<dbReference type="InterPro" id="IPR010287">
    <property type="entry name" value="DUF892_YciF-like"/>
</dbReference>
<dbReference type="InterPro" id="IPR012347">
    <property type="entry name" value="Ferritin-like"/>
</dbReference>
<evidence type="ECO:0000313" key="2">
    <source>
        <dbReference type="EMBL" id="ELZ07177.1"/>
    </source>
</evidence>
<dbReference type="Gene3D" id="1.20.1260.10">
    <property type="match status" value="1"/>
</dbReference>
<feature type="region of interest" description="Disordered" evidence="1">
    <location>
        <begin position="143"/>
        <end position="169"/>
    </location>
</feature>
<feature type="compositionally biased region" description="Basic and acidic residues" evidence="1">
    <location>
        <begin position="143"/>
        <end position="163"/>
    </location>
</feature>
<evidence type="ECO:0000313" key="3">
    <source>
        <dbReference type="Proteomes" id="UP000011560"/>
    </source>
</evidence>
<reference evidence="2 3" key="1">
    <citation type="journal article" date="2014" name="PLoS Genet.">
        <title>Phylogenetically driven sequencing of extremely halophilic archaea reveals strategies for static and dynamic osmo-response.</title>
        <authorList>
            <person name="Becker E.A."/>
            <person name="Seitzer P.M."/>
            <person name="Tritt A."/>
            <person name="Larsen D."/>
            <person name="Krusor M."/>
            <person name="Yao A.I."/>
            <person name="Wu D."/>
            <person name="Madern D."/>
            <person name="Eisen J.A."/>
            <person name="Darling A.E."/>
            <person name="Facciotti M.T."/>
        </authorList>
    </citation>
    <scope>NUCLEOTIDE SEQUENCE [LARGE SCALE GENOMIC DNA]</scope>
    <source>
        <strain evidence="2 3">JCM 14624</strain>
    </source>
</reference>
<protein>
    <submittedName>
        <fullName evidence="2">Uncharacterized protein</fullName>
    </submittedName>
</protein>
<proteinExistence type="predicted"/>
<dbReference type="Proteomes" id="UP000011560">
    <property type="component" value="Unassembled WGS sequence"/>
</dbReference>
<dbReference type="PANTHER" id="PTHR30565:SF9">
    <property type="entry name" value="PROTEIN YCIF"/>
    <property type="match status" value="1"/>
</dbReference>
<name>M0B9L3_9EURY</name>
<dbReference type="STRING" id="1227490.C479_15377"/>
<dbReference type="SUPFAM" id="SSF47240">
    <property type="entry name" value="Ferritin-like"/>
    <property type="match status" value="1"/>
</dbReference>
<sequence>MSMNALEDMFEHKLRQQYYAETQLVDELDHMARMADNEQLSDGMAEHRDETRDHVSRLETVFDEIGSTPAPIEDAVVDGLHEERIELDKSIDDAGMRDMGYMTAGMMTERVEMTAYEGLELMADRIGYGSEVMDPLSANREEEKSAFRELEAMSESSEMRSFWDRITPS</sequence>
<dbReference type="Pfam" id="PF05974">
    <property type="entry name" value="DUF892"/>
    <property type="match status" value="1"/>
</dbReference>